<reference evidence="2" key="1">
    <citation type="submission" date="2022-09" db="EMBL/GenBank/DDBJ databases">
        <title>Maribacter litopenaei sp. nov., isolated from the intestinal tract of the Pacific White Shrimp, Litopenaeus vannamei.</title>
        <authorList>
            <person name="Kim S.Y."/>
            <person name="Hwang C.Y."/>
        </authorList>
    </citation>
    <scope>NUCLEOTIDE SEQUENCE</scope>
    <source>
        <strain evidence="2">HL-LV01</strain>
    </source>
</reference>
<organism evidence="2 3">
    <name type="scientific">Maribacter litopenaei</name>
    <dbReference type="NCBI Taxonomy" id="2976127"/>
    <lineage>
        <taxon>Bacteria</taxon>
        <taxon>Pseudomonadati</taxon>
        <taxon>Bacteroidota</taxon>
        <taxon>Flavobacteriia</taxon>
        <taxon>Flavobacteriales</taxon>
        <taxon>Flavobacteriaceae</taxon>
        <taxon>Maribacter</taxon>
    </lineage>
</organism>
<sequence length="166" mass="18195">MYEGTFGGGATVFDFNNDGYEDVFITGGMNSDALYLNLGNGKFKDIYASSGLGKSNLYVTQGAASADVNRDGFRDLFITTITTTDGSNKIPRAENLLFINNGDSTFRDATKDYGLEDLNSFSTGVSFGDINADGFPRCFHRQLFSRIQGKTRYYKGCNYCKCQSNG</sequence>
<evidence type="ECO:0000313" key="2">
    <source>
        <dbReference type="EMBL" id="UWX55172.1"/>
    </source>
</evidence>
<dbReference type="Pfam" id="PF13517">
    <property type="entry name" value="FG-GAP_3"/>
    <property type="match status" value="1"/>
</dbReference>
<gene>
    <name evidence="2" type="ORF">NYZ99_00605</name>
</gene>
<dbReference type="EMBL" id="CP104205">
    <property type="protein sequence ID" value="UWX55172.1"/>
    <property type="molecule type" value="Genomic_DNA"/>
</dbReference>
<dbReference type="InterPro" id="IPR027039">
    <property type="entry name" value="Crtac1"/>
</dbReference>
<keyword evidence="3" id="KW-1185">Reference proteome</keyword>
<evidence type="ECO:0000313" key="3">
    <source>
        <dbReference type="Proteomes" id="UP001059209"/>
    </source>
</evidence>
<dbReference type="InterPro" id="IPR028994">
    <property type="entry name" value="Integrin_alpha_N"/>
</dbReference>
<proteinExistence type="predicted"/>
<keyword evidence="1" id="KW-0732">Signal</keyword>
<protein>
    <submittedName>
        <fullName evidence="2">VCBS repeat-containing protein</fullName>
    </submittedName>
</protein>
<dbReference type="Proteomes" id="UP001059209">
    <property type="component" value="Chromosome"/>
</dbReference>
<dbReference type="Gene3D" id="2.130.10.130">
    <property type="entry name" value="Integrin alpha, N-terminal"/>
    <property type="match status" value="1"/>
</dbReference>
<dbReference type="RefSeq" id="WP_260573024.1">
    <property type="nucleotide sequence ID" value="NZ_CP104205.1"/>
</dbReference>
<dbReference type="PANTHER" id="PTHR16026:SF0">
    <property type="entry name" value="CARTILAGE ACIDIC PROTEIN 1"/>
    <property type="match status" value="1"/>
</dbReference>
<dbReference type="PANTHER" id="PTHR16026">
    <property type="entry name" value="CARTILAGE ACIDIC PROTEIN 1"/>
    <property type="match status" value="1"/>
</dbReference>
<name>A0ABY5YA12_9FLAO</name>
<dbReference type="InterPro" id="IPR013517">
    <property type="entry name" value="FG-GAP"/>
</dbReference>
<evidence type="ECO:0000256" key="1">
    <source>
        <dbReference type="ARBA" id="ARBA00022729"/>
    </source>
</evidence>
<accession>A0ABY5YA12</accession>
<dbReference type="SUPFAM" id="SSF69318">
    <property type="entry name" value="Integrin alpha N-terminal domain"/>
    <property type="match status" value="1"/>
</dbReference>